<evidence type="ECO:0008006" key="4">
    <source>
        <dbReference type="Google" id="ProtNLM"/>
    </source>
</evidence>
<dbReference type="EMBL" id="AYKW01000004">
    <property type="protein sequence ID" value="PIL34823.1"/>
    <property type="molecule type" value="Genomic_DNA"/>
</dbReference>
<keyword evidence="3" id="KW-1185">Reference proteome</keyword>
<reference evidence="2 3" key="1">
    <citation type="journal article" date="2015" name="Sci. Rep.">
        <title>Chromosome-level genome map provides insights into diverse defense mechanisms in the medicinal fungus Ganoderma sinense.</title>
        <authorList>
            <person name="Zhu Y."/>
            <person name="Xu J."/>
            <person name="Sun C."/>
            <person name="Zhou S."/>
            <person name="Xu H."/>
            <person name="Nelson D.R."/>
            <person name="Qian J."/>
            <person name="Song J."/>
            <person name="Luo H."/>
            <person name="Xiang L."/>
            <person name="Li Y."/>
            <person name="Xu Z."/>
            <person name="Ji A."/>
            <person name="Wang L."/>
            <person name="Lu S."/>
            <person name="Hayward A."/>
            <person name="Sun W."/>
            <person name="Li X."/>
            <person name="Schwartz D.C."/>
            <person name="Wang Y."/>
            <person name="Chen S."/>
        </authorList>
    </citation>
    <scope>NUCLEOTIDE SEQUENCE [LARGE SCALE GENOMIC DNA]</scope>
    <source>
        <strain evidence="2 3">ZZ0214-1</strain>
    </source>
</reference>
<dbReference type="InterPro" id="IPR032675">
    <property type="entry name" value="LRR_dom_sf"/>
</dbReference>
<evidence type="ECO:0000313" key="3">
    <source>
        <dbReference type="Proteomes" id="UP000230002"/>
    </source>
</evidence>
<comment type="caution">
    <text evidence="2">The sequence shown here is derived from an EMBL/GenBank/DDBJ whole genome shotgun (WGS) entry which is preliminary data.</text>
</comment>
<feature type="region of interest" description="Disordered" evidence="1">
    <location>
        <begin position="577"/>
        <end position="644"/>
    </location>
</feature>
<sequence>MDPEKATHELDFFLNGVVRTTADLREENCRLKAQSERLEKRLSEIMPQLELLRKERVALKGAIGVLLRQSGALPGYADDEHRQPETFATLPYEILQHIFSLAIHAEPAYQFDPSVRPGAHNPWFELVRMKKAFPLICRASLWPGMLMLYSDVVLRRMGQVSAFAETLRIPDVGPRLGTFIKSIRWDSCVVAAPCSDVIREDLTSIFTRCSRLQSFSFYPHTNFPLRCTIPEDDDCEGYFNPLWFVMMSPSVPDYPLLQTTTFNLRSLDLGDLCMDEAILHAIHKLLPALNILESLILGEWPTDPPILPEDSGLMKLPAVSLPALTNLQIFATSAASDKYLCTRWEVHKLARFTILACNGWPGELLAQFGRGLRYLHLFPTQSVFSEPPTFCPTLEACSTLVEVCPVLEHLIVPLLATPYTPFINSPTLLHLDLWKARGKPMPMRRQDQSLAASYLRHATRPGNTLPSLRTVRLLFTWGPKDALSMESSGSSWSGCRSHVRNPDWPWICHPSLLPEGSDDVLYYRFPQGWVAQTVATVIPQDLGEYGWEEPLDWNWENDWPAVYVHFEELLAGMHTNKPGASVGGTDEGVEEQPEGDGVEGEDNDAGGEKSRIVASDDDEARVRDEQEKREQEEQERLEAATELDLPEYPVVQLDRATVLAAFRSSRDRESYNHINIWDNH</sequence>
<dbReference type="OrthoDB" id="2741929at2759"/>
<accession>A0A2G8SM65</accession>
<dbReference type="Proteomes" id="UP000230002">
    <property type="component" value="Unassembled WGS sequence"/>
</dbReference>
<name>A0A2G8SM65_9APHY</name>
<dbReference type="Gene3D" id="3.80.10.10">
    <property type="entry name" value="Ribonuclease Inhibitor"/>
    <property type="match status" value="1"/>
</dbReference>
<dbReference type="AlphaFoldDB" id="A0A2G8SM65"/>
<feature type="compositionally biased region" description="Basic and acidic residues" evidence="1">
    <location>
        <begin position="620"/>
        <end position="639"/>
    </location>
</feature>
<proteinExistence type="predicted"/>
<organism evidence="2 3">
    <name type="scientific">Ganoderma sinense ZZ0214-1</name>
    <dbReference type="NCBI Taxonomy" id="1077348"/>
    <lineage>
        <taxon>Eukaryota</taxon>
        <taxon>Fungi</taxon>
        <taxon>Dikarya</taxon>
        <taxon>Basidiomycota</taxon>
        <taxon>Agaricomycotina</taxon>
        <taxon>Agaricomycetes</taxon>
        <taxon>Polyporales</taxon>
        <taxon>Polyporaceae</taxon>
        <taxon>Ganoderma</taxon>
    </lineage>
</organism>
<evidence type="ECO:0000256" key="1">
    <source>
        <dbReference type="SAM" id="MobiDB-lite"/>
    </source>
</evidence>
<gene>
    <name evidence="2" type="ORF">GSI_02610</name>
</gene>
<protein>
    <recommendedName>
        <fullName evidence="4">F-box domain-containing protein</fullName>
    </recommendedName>
</protein>
<feature type="compositionally biased region" description="Acidic residues" evidence="1">
    <location>
        <begin position="587"/>
        <end position="605"/>
    </location>
</feature>
<evidence type="ECO:0000313" key="2">
    <source>
        <dbReference type="EMBL" id="PIL34823.1"/>
    </source>
</evidence>